<dbReference type="EC" id="5.6.2.4" evidence="7"/>
<comment type="catalytic activity">
    <reaction evidence="6">
        <text>Couples ATP hydrolysis with the unwinding of duplex DNA by translocating in the 3'-5' direction.</text>
        <dbReference type="EC" id="5.6.2.4"/>
    </reaction>
</comment>
<keyword evidence="10" id="KW-0547">Nucleotide-binding</keyword>
<dbReference type="AlphaFoldDB" id="A0A7D9ISP1"/>
<reference evidence="10" key="1">
    <citation type="submission" date="2020-04" db="EMBL/GenBank/DDBJ databases">
        <authorList>
            <person name="Alioto T."/>
            <person name="Alioto T."/>
            <person name="Gomez Garrido J."/>
        </authorList>
    </citation>
    <scope>NUCLEOTIDE SEQUENCE</scope>
    <source>
        <strain evidence="10">A484AB</strain>
    </source>
</reference>
<sequence>KNSMEDMLEHEVMYTEYKVSFGSDSNCSNDAITVATKSRREAAKLYGLVLHHKGILNKLGGDPCYVRVQESENLDERGQYFKLWSATEKIYAECFISPQTCSVESGTLPTIPEGISMDGAANQSFSKCMTSLDILKNVFGYQKFRPGQSDAIQALVSGKDTIVVIPTGGGKTVTPEAVMTEQFQNCLEKLKHDNRLSFFIIDEAHCIDTWGSDFRPAYQLLGTLRKFDVPFAALTGKPIKAASSKHHKQRTYERVWYCATQADTVEMAYVLKDHGTLATFYHAGLDRNERLQNASLWLSGSVPVICCTNAFGMGIDKKDVRFIMHLTQPASLEDYVQESGRGGRDGETCHCALFFRFGDRAFHLRNIGRIESKATSENKLKRLNQITQYCIKNSVCRLQSTARYFGEDEGECCGVCDVCQKGSVLDAKDCTDEAKNLLNCLASLIANSTKSKVIGTIYDVHGFKSQRNNK</sequence>
<feature type="non-terminal residue" evidence="10">
    <location>
        <position position="1"/>
    </location>
</feature>
<keyword evidence="5" id="KW-0539">Nucleus</keyword>
<organism evidence="10 11">
    <name type="scientific">Paramuricea clavata</name>
    <name type="common">Red gorgonian</name>
    <name type="synonym">Violescent sea-whip</name>
    <dbReference type="NCBI Taxonomy" id="317549"/>
    <lineage>
        <taxon>Eukaryota</taxon>
        <taxon>Metazoa</taxon>
        <taxon>Cnidaria</taxon>
        <taxon>Anthozoa</taxon>
        <taxon>Octocorallia</taxon>
        <taxon>Malacalcyonacea</taxon>
        <taxon>Plexauridae</taxon>
        <taxon>Paramuricea</taxon>
    </lineage>
</organism>
<evidence type="ECO:0000256" key="8">
    <source>
        <dbReference type="ARBA" id="ARBA00044542"/>
    </source>
</evidence>
<dbReference type="SMART" id="SM00490">
    <property type="entry name" value="HELICc"/>
    <property type="match status" value="1"/>
</dbReference>
<evidence type="ECO:0000256" key="3">
    <source>
        <dbReference type="ARBA" id="ARBA00023125"/>
    </source>
</evidence>
<dbReference type="SUPFAM" id="SSF52540">
    <property type="entry name" value="P-loop containing nucleoside triphosphate hydrolases"/>
    <property type="match status" value="2"/>
</dbReference>
<dbReference type="GO" id="GO:0005694">
    <property type="term" value="C:chromosome"/>
    <property type="evidence" value="ECO:0007669"/>
    <property type="project" value="TreeGrafter"/>
</dbReference>
<dbReference type="Proteomes" id="UP001152795">
    <property type="component" value="Unassembled WGS sequence"/>
</dbReference>
<comment type="similarity">
    <text evidence="1">Belongs to the helicase family. RecQ subfamily.</text>
</comment>
<dbReference type="InterPro" id="IPR002464">
    <property type="entry name" value="DNA/RNA_helicase_DEAH_CS"/>
</dbReference>
<dbReference type="Pfam" id="PF16124">
    <property type="entry name" value="RecQ_Zn_bind"/>
    <property type="match status" value="1"/>
</dbReference>
<dbReference type="PROSITE" id="PS00690">
    <property type="entry name" value="DEAH_ATP_HELICASE"/>
    <property type="match status" value="1"/>
</dbReference>
<keyword evidence="10" id="KW-0067">ATP-binding</keyword>
<keyword evidence="3" id="KW-0238">DNA-binding</keyword>
<dbReference type="PANTHER" id="PTHR13710:SF153">
    <property type="entry name" value="RECQ-LIKE DNA HELICASE BLM"/>
    <property type="match status" value="1"/>
</dbReference>
<keyword evidence="11" id="KW-1185">Reference proteome</keyword>
<keyword evidence="10" id="KW-0347">Helicase</keyword>
<dbReference type="GO" id="GO:0005737">
    <property type="term" value="C:cytoplasm"/>
    <property type="evidence" value="ECO:0007669"/>
    <property type="project" value="TreeGrafter"/>
</dbReference>
<evidence type="ECO:0000256" key="6">
    <source>
        <dbReference type="ARBA" id="ARBA00034617"/>
    </source>
</evidence>
<dbReference type="GO" id="GO:0043138">
    <property type="term" value="F:3'-5' DNA helicase activity"/>
    <property type="evidence" value="ECO:0007669"/>
    <property type="project" value="UniProtKB-EC"/>
</dbReference>
<evidence type="ECO:0000259" key="9">
    <source>
        <dbReference type="PROSITE" id="PS51194"/>
    </source>
</evidence>
<evidence type="ECO:0000256" key="4">
    <source>
        <dbReference type="ARBA" id="ARBA00023235"/>
    </source>
</evidence>
<proteinExistence type="inferred from homology"/>
<keyword evidence="2" id="KW-0378">Hydrolase</keyword>
<dbReference type="GO" id="GO:0016787">
    <property type="term" value="F:hydrolase activity"/>
    <property type="evidence" value="ECO:0007669"/>
    <property type="project" value="UniProtKB-KW"/>
</dbReference>
<dbReference type="PANTHER" id="PTHR13710">
    <property type="entry name" value="DNA HELICASE RECQ FAMILY MEMBER"/>
    <property type="match status" value="1"/>
</dbReference>
<evidence type="ECO:0000256" key="1">
    <source>
        <dbReference type="ARBA" id="ARBA00005446"/>
    </source>
</evidence>
<gene>
    <name evidence="10" type="ORF">PACLA_8A041147</name>
</gene>
<dbReference type="InterPro" id="IPR032284">
    <property type="entry name" value="RecQ_Zn-bd"/>
</dbReference>
<dbReference type="InterPro" id="IPR027417">
    <property type="entry name" value="P-loop_NTPase"/>
</dbReference>
<dbReference type="PROSITE" id="PS51194">
    <property type="entry name" value="HELICASE_CTER"/>
    <property type="match status" value="1"/>
</dbReference>
<dbReference type="InterPro" id="IPR001650">
    <property type="entry name" value="Helicase_C-like"/>
</dbReference>
<accession>A0A7D9ISP1</accession>
<protein>
    <recommendedName>
        <fullName evidence="7">DNA 3'-5' helicase</fullName>
        <ecNumber evidence="7">5.6.2.4</ecNumber>
    </recommendedName>
    <alternativeName>
        <fullName evidence="8">DNA 3'-5' helicase BLM</fullName>
    </alternativeName>
</protein>
<dbReference type="GO" id="GO:0009378">
    <property type="term" value="F:four-way junction helicase activity"/>
    <property type="evidence" value="ECO:0007669"/>
    <property type="project" value="TreeGrafter"/>
</dbReference>
<evidence type="ECO:0000256" key="7">
    <source>
        <dbReference type="ARBA" id="ARBA00034808"/>
    </source>
</evidence>
<dbReference type="Gene3D" id="3.40.50.300">
    <property type="entry name" value="P-loop containing nucleotide triphosphate hydrolases"/>
    <property type="match status" value="3"/>
</dbReference>
<dbReference type="Gene3D" id="1.10.10.10">
    <property type="entry name" value="Winged helix-like DNA-binding domain superfamily/Winged helix DNA-binding domain"/>
    <property type="match status" value="1"/>
</dbReference>
<keyword evidence="4" id="KW-0413">Isomerase</keyword>
<dbReference type="EMBL" id="CACRXK020008103">
    <property type="protein sequence ID" value="CAB4013985.1"/>
    <property type="molecule type" value="Genomic_DNA"/>
</dbReference>
<comment type="caution">
    <text evidence="10">The sequence shown here is derived from an EMBL/GenBank/DDBJ whole genome shotgun (WGS) entry which is preliminary data.</text>
</comment>
<dbReference type="Pfam" id="PF00271">
    <property type="entry name" value="Helicase_C"/>
    <property type="match status" value="1"/>
</dbReference>
<dbReference type="GO" id="GO:0003677">
    <property type="term" value="F:DNA binding"/>
    <property type="evidence" value="ECO:0007669"/>
    <property type="project" value="UniProtKB-KW"/>
</dbReference>
<feature type="domain" description="Helicase C-terminal" evidence="9">
    <location>
        <begin position="238"/>
        <end position="387"/>
    </location>
</feature>
<evidence type="ECO:0000313" key="11">
    <source>
        <dbReference type="Proteomes" id="UP001152795"/>
    </source>
</evidence>
<name>A0A7D9ISP1_PARCT</name>
<dbReference type="OrthoDB" id="10261556at2759"/>
<dbReference type="InterPro" id="IPR036388">
    <property type="entry name" value="WH-like_DNA-bd_sf"/>
</dbReference>
<evidence type="ECO:0000256" key="2">
    <source>
        <dbReference type="ARBA" id="ARBA00022801"/>
    </source>
</evidence>
<evidence type="ECO:0000256" key="5">
    <source>
        <dbReference type="ARBA" id="ARBA00023242"/>
    </source>
</evidence>
<evidence type="ECO:0000313" key="10">
    <source>
        <dbReference type="EMBL" id="CAB4013985.1"/>
    </source>
</evidence>
<dbReference type="GO" id="GO:0000724">
    <property type="term" value="P:double-strand break repair via homologous recombination"/>
    <property type="evidence" value="ECO:0007669"/>
    <property type="project" value="TreeGrafter"/>
</dbReference>